<reference evidence="3 4" key="1">
    <citation type="submission" date="2024-07" db="EMBL/GenBank/DDBJ databases">
        <title>Section-level genome sequencing and comparative genomics of Aspergillus sections Usti and Cavernicolus.</title>
        <authorList>
            <consortium name="Lawrence Berkeley National Laboratory"/>
            <person name="Nybo J.L."/>
            <person name="Vesth T.C."/>
            <person name="Theobald S."/>
            <person name="Frisvad J.C."/>
            <person name="Larsen T.O."/>
            <person name="Kjaerboelling I."/>
            <person name="Rothschild-Mancinelli K."/>
            <person name="Lyhne E.K."/>
            <person name="Kogle M.E."/>
            <person name="Barry K."/>
            <person name="Clum A."/>
            <person name="Na H."/>
            <person name="Ledsgaard L."/>
            <person name="Lin J."/>
            <person name="Lipzen A."/>
            <person name="Kuo A."/>
            <person name="Riley R."/>
            <person name="Mondo S."/>
            <person name="LaButti K."/>
            <person name="Haridas S."/>
            <person name="Pangalinan J."/>
            <person name="Salamov A.A."/>
            <person name="Simmons B.A."/>
            <person name="Magnuson J.K."/>
            <person name="Chen J."/>
            <person name="Drula E."/>
            <person name="Henrissat B."/>
            <person name="Wiebenga A."/>
            <person name="Lubbers R.J."/>
            <person name="Gomes A.C."/>
            <person name="Macurrencykelacurrency M.R."/>
            <person name="Stajich J."/>
            <person name="Grigoriev I.V."/>
            <person name="Mortensen U.H."/>
            <person name="De vries R.P."/>
            <person name="Baker S.E."/>
            <person name="Andersen M.R."/>
        </authorList>
    </citation>
    <scope>NUCLEOTIDE SEQUENCE [LARGE SCALE GENOMIC DNA]</scope>
    <source>
        <strain evidence="3 4">CBS 756.74</strain>
    </source>
</reference>
<keyword evidence="4" id="KW-1185">Reference proteome</keyword>
<evidence type="ECO:0000256" key="2">
    <source>
        <dbReference type="SAM" id="Phobius"/>
    </source>
</evidence>
<keyword evidence="2" id="KW-0812">Transmembrane</keyword>
<evidence type="ECO:0008006" key="5">
    <source>
        <dbReference type="Google" id="ProtNLM"/>
    </source>
</evidence>
<feature type="compositionally biased region" description="Low complexity" evidence="1">
    <location>
        <begin position="70"/>
        <end position="79"/>
    </location>
</feature>
<proteinExistence type="predicted"/>
<comment type="caution">
    <text evidence="3">The sequence shown here is derived from an EMBL/GenBank/DDBJ whole genome shotgun (WGS) entry which is preliminary data.</text>
</comment>
<sequence length="107" mass="12008">MPLANPCSFLYFSLSHHSTHHPSPLQLSKSLNAPIAAFTMAVVLCSYCIYSINSARRGAHVQSQFQESDSASASLSAAQRRFRQRERQDEWVQRALEERGRDEKGGV</sequence>
<accession>A0ABR4JVB6</accession>
<keyword evidence="2" id="KW-0472">Membrane</keyword>
<evidence type="ECO:0000313" key="4">
    <source>
        <dbReference type="Proteomes" id="UP001610444"/>
    </source>
</evidence>
<evidence type="ECO:0000256" key="1">
    <source>
        <dbReference type="SAM" id="MobiDB-lite"/>
    </source>
</evidence>
<name>A0ABR4JVB6_9EURO</name>
<organism evidence="3 4">
    <name type="scientific">Aspergillus pseudodeflectus</name>
    <dbReference type="NCBI Taxonomy" id="176178"/>
    <lineage>
        <taxon>Eukaryota</taxon>
        <taxon>Fungi</taxon>
        <taxon>Dikarya</taxon>
        <taxon>Ascomycota</taxon>
        <taxon>Pezizomycotina</taxon>
        <taxon>Eurotiomycetes</taxon>
        <taxon>Eurotiomycetidae</taxon>
        <taxon>Eurotiales</taxon>
        <taxon>Aspergillaceae</taxon>
        <taxon>Aspergillus</taxon>
        <taxon>Aspergillus subgen. Nidulantes</taxon>
    </lineage>
</organism>
<protein>
    <recommendedName>
        <fullName evidence="5">Transmembrane protein</fullName>
    </recommendedName>
</protein>
<dbReference type="Proteomes" id="UP001610444">
    <property type="component" value="Unassembled WGS sequence"/>
</dbReference>
<feature type="region of interest" description="Disordered" evidence="1">
    <location>
        <begin position="66"/>
        <end position="89"/>
    </location>
</feature>
<dbReference type="EMBL" id="JBFXLR010000043">
    <property type="protein sequence ID" value="KAL2843997.1"/>
    <property type="molecule type" value="Genomic_DNA"/>
</dbReference>
<feature type="transmembrane region" description="Helical" evidence="2">
    <location>
        <begin position="31"/>
        <end position="50"/>
    </location>
</feature>
<keyword evidence="2" id="KW-1133">Transmembrane helix</keyword>
<dbReference type="RefSeq" id="XP_070895903.1">
    <property type="nucleotide sequence ID" value="XM_071036677.1"/>
</dbReference>
<evidence type="ECO:0000313" key="3">
    <source>
        <dbReference type="EMBL" id="KAL2843997.1"/>
    </source>
</evidence>
<dbReference type="GeneID" id="98151841"/>
<gene>
    <name evidence="3" type="ORF">BJX68DRAFT_151970</name>
</gene>